<gene>
    <name evidence="1" type="ORF">GO608_17805</name>
</gene>
<accession>A0ABX1N7A2</accession>
<organism evidence="1 2">
    <name type="scientific">Aromatoleum buckelii</name>
    <dbReference type="NCBI Taxonomy" id="200254"/>
    <lineage>
        <taxon>Bacteria</taxon>
        <taxon>Pseudomonadati</taxon>
        <taxon>Pseudomonadota</taxon>
        <taxon>Betaproteobacteria</taxon>
        <taxon>Rhodocyclales</taxon>
        <taxon>Rhodocyclaceae</taxon>
        <taxon>Aromatoleum</taxon>
    </lineage>
</organism>
<reference evidence="1" key="1">
    <citation type="submission" date="2019-12" db="EMBL/GenBank/DDBJ databases">
        <title>Comparative genomics gives insights into the taxonomy of the Azoarcus-Aromatoleum group and reveals separate origins of nif in the plant-associated Azoarcus and non-plant-associated Aromatoleum sub-groups.</title>
        <authorList>
            <person name="Lafos M."/>
            <person name="Maluk M."/>
            <person name="Batista M."/>
            <person name="Junghare M."/>
            <person name="Carmona M."/>
            <person name="Faoro H."/>
            <person name="Cruz L.M."/>
            <person name="Battistoni F."/>
            <person name="De Souza E."/>
            <person name="Pedrosa F."/>
            <person name="Chen W.-M."/>
            <person name="Poole P.S."/>
            <person name="Dixon R.A."/>
            <person name="James E.K."/>
        </authorList>
    </citation>
    <scope>NUCLEOTIDE SEQUENCE</scope>
    <source>
        <strain evidence="1">U120</strain>
    </source>
</reference>
<evidence type="ECO:0000313" key="2">
    <source>
        <dbReference type="Proteomes" id="UP000601990"/>
    </source>
</evidence>
<comment type="caution">
    <text evidence="1">The sequence shown here is derived from an EMBL/GenBank/DDBJ whole genome shotgun (WGS) entry which is preliminary data.</text>
</comment>
<dbReference type="Proteomes" id="UP000601990">
    <property type="component" value="Unassembled WGS sequence"/>
</dbReference>
<proteinExistence type="predicted"/>
<dbReference type="NCBIfam" id="TIGR01409">
    <property type="entry name" value="TAT_signal_seq"/>
    <property type="match status" value="1"/>
</dbReference>
<evidence type="ECO:0000313" key="1">
    <source>
        <dbReference type="EMBL" id="NMF95166.1"/>
    </source>
</evidence>
<dbReference type="InterPro" id="IPR019546">
    <property type="entry name" value="TAT_signal_bac_arc"/>
</dbReference>
<dbReference type="PROSITE" id="PS51318">
    <property type="entry name" value="TAT"/>
    <property type="match status" value="1"/>
</dbReference>
<keyword evidence="2" id="KW-1185">Reference proteome</keyword>
<sequence length="196" mass="21096">MSDLNRKVHEALAQIGRMTRRDFIRFGAAVTSAATLGSLGVANAALAALPEGVHVMTESEHAVFARLLAVMLPTEGSRLVPTTQVPVMQTLDAALLATMPPHLLEGLKGGVKYFDEGPIPRYGKRFTELDDAAAARFCDEWANAPEAPHRALAMGLKKLVGLAYWANPPTWVPLGYDGPVTRKWGLKSLGNAPMPK</sequence>
<dbReference type="EMBL" id="WTVH01000050">
    <property type="protein sequence ID" value="NMF95166.1"/>
    <property type="molecule type" value="Genomic_DNA"/>
</dbReference>
<protein>
    <submittedName>
        <fullName evidence="1">Twin-arginine translocation signal domain-containing protein</fullName>
    </submittedName>
</protein>
<dbReference type="InterPro" id="IPR006311">
    <property type="entry name" value="TAT_signal"/>
</dbReference>
<name>A0ABX1N7A2_9RHOO</name>
<dbReference type="RefSeq" id="WP_169200367.1">
    <property type="nucleotide sequence ID" value="NZ_WTVH02000001.1"/>
</dbReference>